<dbReference type="Proteomes" id="UP000218765">
    <property type="component" value="Chromosome"/>
</dbReference>
<dbReference type="EMBL" id="AP018052">
    <property type="protein sequence ID" value="BAZ94645.1"/>
    <property type="molecule type" value="Genomic_DNA"/>
</dbReference>
<dbReference type="Pfam" id="PF01300">
    <property type="entry name" value="Sua5_yciO_yrdC"/>
    <property type="match status" value="1"/>
</dbReference>
<evidence type="ECO:0000256" key="1">
    <source>
        <dbReference type="ARBA" id="ARBA00004711"/>
    </source>
</evidence>
<comment type="catalytic activity">
    <reaction evidence="7 8">
        <text>C-terminal L-cysteinyl-[HypE protein] + carbamoyl phosphate + ATP + H2O = C-terminal S-carboxamide-L-cysteinyl-[HypE protein] + AMP + phosphate + diphosphate + H(+)</text>
        <dbReference type="Rhea" id="RHEA:55636"/>
        <dbReference type="Rhea" id="RHEA-COMP:14247"/>
        <dbReference type="Rhea" id="RHEA-COMP:14392"/>
        <dbReference type="ChEBI" id="CHEBI:15377"/>
        <dbReference type="ChEBI" id="CHEBI:15378"/>
        <dbReference type="ChEBI" id="CHEBI:30616"/>
        <dbReference type="ChEBI" id="CHEBI:33019"/>
        <dbReference type="ChEBI" id="CHEBI:43474"/>
        <dbReference type="ChEBI" id="CHEBI:58228"/>
        <dbReference type="ChEBI" id="CHEBI:76913"/>
        <dbReference type="ChEBI" id="CHEBI:139126"/>
        <dbReference type="ChEBI" id="CHEBI:456215"/>
    </reaction>
</comment>
<dbReference type="InterPro" id="IPR011125">
    <property type="entry name" value="Znf_HypF"/>
</dbReference>
<keyword evidence="4" id="KW-0479">Metal-binding</keyword>
<evidence type="ECO:0000259" key="10">
    <source>
        <dbReference type="PROSITE" id="PS51160"/>
    </source>
</evidence>
<dbReference type="SUPFAM" id="SSF55821">
    <property type="entry name" value="YrdC/RibB"/>
    <property type="match status" value="1"/>
</dbReference>
<feature type="active site" evidence="9">
    <location>
        <position position="12"/>
    </location>
</feature>
<dbReference type="Gene3D" id="3.30.110.120">
    <property type="match status" value="1"/>
</dbReference>
<evidence type="ECO:0000256" key="5">
    <source>
        <dbReference type="ARBA" id="ARBA00022771"/>
    </source>
</evidence>
<dbReference type="GO" id="GO:0008270">
    <property type="term" value="F:zinc ion binding"/>
    <property type="evidence" value="ECO:0007669"/>
    <property type="project" value="UniProtKB-KW"/>
</dbReference>
<comment type="function">
    <text evidence="8">Involved in the maturation of [NiFe] hydrogenases. Along with HypE, it catalyzes the synthesis of the CN ligands of the active site iron of [NiFe]-hydrogenases. HypF functions as a carbamoyl transferase using carbamoylphosphate as a substrate and transferring the carboxamido moiety in an ATP-dependent reaction to the thiolate of the C-terminal cysteine of HypE yielding a protein-S-carboxamide.</text>
</comment>
<name>A0A1Z4VT48_9GAMM</name>
<keyword evidence="5" id="KW-0863">Zinc-finger</keyword>
<evidence type="ECO:0000256" key="2">
    <source>
        <dbReference type="ARBA" id="ARBA00008097"/>
    </source>
</evidence>
<keyword evidence="6" id="KW-0862">Zinc</keyword>
<evidence type="ECO:0000259" key="11">
    <source>
        <dbReference type="PROSITE" id="PS51163"/>
    </source>
</evidence>
<proteinExistence type="inferred from homology"/>
<sequence>MLTGRVQGVGFRPFVYRLALEHGIHGWIRNRSGQVEILGQGESGRLARFEQALTAQAPPAAAPRIAARESLAWQRLENFRIKPSRSDARPWIHIPPDHFACPECLAEIRNPADRRYHYPFNNCTQCGPRYTLIRTLPYDRPNTTMAGFDLCPACAAEYREPADRRFHAEPIACPVCGPWLSYRPGMATAATAEGEAALTAAAAALRDGAVLAVKGIGGYHLMCAAADPAAIERLRARKPRLHKPLAVLFPDDDTLLQQEVSCSRETLARLRSPQRPILLLPRAPQATLPEALAPGLRELGVMLPCSPLHSLLLEAVGAPLVATSGNLSGEPVLTDNAEADTRLSGIADGFLHHNRPIQRPADDSVQRPIAGAVRPLRLGRGDAPLELELPRPVPEPLLAVGAHMKNTLALAWDRRLIVSPHIGDMGGRRSLSVFEQLVTDLQALYGVRAARLLCDAHPDYTTHRWACETQLPVTPVFHHHAHASALCGEHGIDEPCLVFTWDGTGYGADGSLWGGEALYGRPGDWRHLARLRPFRLPGGDRGGREPWRAAAALCWESGVGYTPPVPAPDLLRQAWQRGLNAPATSAAGRLFDAAASLTGLLETASYEGQGPMWLEQAAANCPGEALALPLNTDSLPWQLDWAPLLPRLRDAGRPAAQRAADFHASLAAAIRDLARRAAGVHAFTRVGLTGGVFQNRLLTELAQRQLQDAGFQVLLCRQLPCNDAGISAGQVYDYLGSRCGED</sequence>
<evidence type="ECO:0000313" key="13">
    <source>
        <dbReference type="Proteomes" id="UP000218765"/>
    </source>
</evidence>
<dbReference type="UniPathway" id="UPA00335"/>
<dbReference type="EC" id="6.2.-.-" evidence="8"/>
<dbReference type="NCBIfam" id="TIGR00143">
    <property type="entry name" value="hypF"/>
    <property type="match status" value="1"/>
</dbReference>
<accession>A0A1Z4VT48</accession>
<dbReference type="PROSITE" id="PS51163">
    <property type="entry name" value="YRDC"/>
    <property type="match status" value="1"/>
</dbReference>
<comment type="pathway">
    <text evidence="1 8">Protein modification; [NiFe] hydrogenase maturation.</text>
</comment>
<keyword evidence="9" id="KW-0378">Hydrolase</keyword>
<keyword evidence="3" id="KW-0436">Ligase</keyword>
<dbReference type="GO" id="GO:0016874">
    <property type="term" value="F:ligase activity"/>
    <property type="evidence" value="ECO:0007669"/>
    <property type="project" value="UniProtKB-UniRule"/>
</dbReference>
<protein>
    <recommendedName>
        <fullName evidence="8">Carbamoyltransferase HypF</fullName>
        <ecNumber evidence="8">6.2.-.-</ecNumber>
    </recommendedName>
</protein>
<feature type="active site" evidence="9">
    <location>
        <position position="30"/>
    </location>
</feature>
<dbReference type="PIRSF" id="PIRSF006256">
    <property type="entry name" value="CMPcnvr_hdrg_mat"/>
    <property type="match status" value="1"/>
</dbReference>
<dbReference type="GO" id="GO:0051604">
    <property type="term" value="P:protein maturation"/>
    <property type="evidence" value="ECO:0007669"/>
    <property type="project" value="TreeGrafter"/>
</dbReference>
<dbReference type="Gene3D" id="3.30.420.360">
    <property type="match status" value="1"/>
</dbReference>
<dbReference type="KEGG" id="ttc:FOKN1_2271"/>
<evidence type="ECO:0000313" key="12">
    <source>
        <dbReference type="EMBL" id="BAZ94645.1"/>
    </source>
</evidence>
<evidence type="ECO:0000256" key="4">
    <source>
        <dbReference type="ARBA" id="ARBA00022723"/>
    </source>
</evidence>
<organism evidence="12 13">
    <name type="scientific">Thiohalobacter thiocyanaticus</name>
    <dbReference type="NCBI Taxonomy" id="585455"/>
    <lineage>
        <taxon>Bacteria</taxon>
        <taxon>Pseudomonadati</taxon>
        <taxon>Pseudomonadota</taxon>
        <taxon>Gammaproteobacteria</taxon>
        <taxon>Thiohalobacterales</taxon>
        <taxon>Thiohalobacteraceae</taxon>
        <taxon>Thiohalobacter</taxon>
    </lineage>
</organism>
<dbReference type="PANTHER" id="PTHR42959">
    <property type="entry name" value="CARBAMOYLTRANSFERASE"/>
    <property type="match status" value="1"/>
</dbReference>
<feature type="domain" description="YrdC-like" evidence="11">
    <location>
        <begin position="195"/>
        <end position="381"/>
    </location>
</feature>
<dbReference type="Pfam" id="PF17788">
    <property type="entry name" value="HypF_C"/>
    <property type="match status" value="1"/>
</dbReference>
<dbReference type="GO" id="GO:0016743">
    <property type="term" value="F:carboxyl- or carbamoyltransferase activity"/>
    <property type="evidence" value="ECO:0007669"/>
    <property type="project" value="UniProtKB-UniRule"/>
</dbReference>
<gene>
    <name evidence="12" type="ORF">FOKN1_2271</name>
</gene>
<dbReference type="InterPro" id="IPR055128">
    <property type="entry name" value="HypF_C_2"/>
</dbReference>
<dbReference type="InterPro" id="IPR036046">
    <property type="entry name" value="Acylphosphatase-like_dom_sf"/>
</dbReference>
<evidence type="ECO:0000256" key="7">
    <source>
        <dbReference type="ARBA" id="ARBA00048220"/>
    </source>
</evidence>
<dbReference type="SUPFAM" id="SSF54975">
    <property type="entry name" value="Acylphosphatase/BLUF domain-like"/>
    <property type="match status" value="1"/>
</dbReference>
<dbReference type="InterPro" id="IPR006070">
    <property type="entry name" value="Sua5-like_dom"/>
</dbReference>
<dbReference type="PROSITE" id="PS51160">
    <property type="entry name" value="ACYLPHOSPHATASE_3"/>
    <property type="match status" value="1"/>
</dbReference>
<dbReference type="Gene3D" id="3.30.420.40">
    <property type="match status" value="1"/>
</dbReference>
<reference evidence="12 13" key="1">
    <citation type="submission" date="2017-05" db="EMBL/GenBank/DDBJ databases">
        <title>Thiocyanate degradation by Thiohalobacter thiocyanaticus FOKN1.</title>
        <authorList>
            <person name="Oshiki M."/>
            <person name="Fukushima T."/>
            <person name="Kawano S."/>
            <person name="Nakagawa J."/>
        </authorList>
    </citation>
    <scope>NUCLEOTIDE SEQUENCE [LARGE SCALE GENOMIC DNA]</scope>
    <source>
        <strain evidence="12 13">FOKN1</strain>
    </source>
</reference>
<dbReference type="InterPro" id="IPR017968">
    <property type="entry name" value="Acylphosphatase_CS"/>
</dbReference>
<comment type="catalytic activity">
    <reaction evidence="9">
        <text>an acyl phosphate + H2O = a carboxylate + phosphate + H(+)</text>
        <dbReference type="Rhea" id="RHEA:14965"/>
        <dbReference type="ChEBI" id="CHEBI:15377"/>
        <dbReference type="ChEBI" id="CHEBI:15378"/>
        <dbReference type="ChEBI" id="CHEBI:29067"/>
        <dbReference type="ChEBI" id="CHEBI:43474"/>
        <dbReference type="ChEBI" id="CHEBI:59918"/>
        <dbReference type="EC" id="3.6.1.7"/>
    </reaction>
</comment>
<feature type="domain" description="Acylphosphatase-like" evidence="10">
    <location>
        <begin position="1"/>
        <end position="83"/>
    </location>
</feature>
<dbReference type="GO" id="GO:0003998">
    <property type="term" value="F:acylphosphatase activity"/>
    <property type="evidence" value="ECO:0007669"/>
    <property type="project" value="UniProtKB-EC"/>
</dbReference>
<evidence type="ECO:0000256" key="3">
    <source>
        <dbReference type="ARBA" id="ARBA00022598"/>
    </source>
</evidence>
<comment type="similarity">
    <text evidence="2 8">Belongs to the carbamoyltransferase HypF family.</text>
</comment>
<dbReference type="InterPro" id="IPR041440">
    <property type="entry name" value="HypF_C"/>
</dbReference>
<dbReference type="Pfam" id="PF00708">
    <property type="entry name" value="Acylphosphatase"/>
    <property type="match status" value="1"/>
</dbReference>
<dbReference type="InterPro" id="IPR004421">
    <property type="entry name" value="Carbamoyltransferase_HypF"/>
</dbReference>
<dbReference type="GO" id="GO:0003725">
    <property type="term" value="F:double-stranded RNA binding"/>
    <property type="evidence" value="ECO:0007669"/>
    <property type="project" value="InterPro"/>
</dbReference>
<dbReference type="AlphaFoldDB" id="A0A1Z4VT48"/>
<evidence type="ECO:0000256" key="9">
    <source>
        <dbReference type="PROSITE-ProRule" id="PRU00520"/>
    </source>
</evidence>
<dbReference type="InterPro" id="IPR017945">
    <property type="entry name" value="DHBP_synth_RibB-like_a/b_dom"/>
</dbReference>
<dbReference type="PROSITE" id="PS00150">
    <property type="entry name" value="ACYLPHOSPHATASE_1"/>
    <property type="match status" value="1"/>
</dbReference>
<keyword evidence="13" id="KW-1185">Reference proteome</keyword>
<evidence type="ECO:0000256" key="8">
    <source>
        <dbReference type="PIRNR" id="PIRNR006256"/>
    </source>
</evidence>
<dbReference type="InterPro" id="IPR051060">
    <property type="entry name" value="Carbamoyltrans_HypF-like"/>
</dbReference>
<dbReference type="Pfam" id="PF22521">
    <property type="entry name" value="HypF_C_2"/>
    <property type="match status" value="1"/>
</dbReference>
<dbReference type="PANTHER" id="PTHR42959:SF1">
    <property type="entry name" value="CARBAMOYLTRANSFERASE HYPF"/>
    <property type="match status" value="1"/>
</dbReference>
<dbReference type="Gene3D" id="3.90.870.50">
    <property type="match status" value="1"/>
</dbReference>
<evidence type="ECO:0000256" key="6">
    <source>
        <dbReference type="ARBA" id="ARBA00022833"/>
    </source>
</evidence>
<dbReference type="Pfam" id="PF07503">
    <property type="entry name" value="zf-HYPF"/>
    <property type="match status" value="2"/>
</dbReference>
<dbReference type="InterPro" id="IPR001792">
    <property type="entry name" value="Acylphosphatase-like_dom"/>
</dbReference>